<proteinExistence type="inferred from homology"/>
<evidence type="ECO:0000259" key="5">
    <source>
        <dbReference type="Pfam" id="PF02350"/>
    </source>
</evidence>
<dbReference type="InterPro" id="IPR029767">
    <property type="entry name" value="WecB-like"/>
</dbReference>
<dbReference type="PANTHER" id="PTHR43174">
    <property type="entry name" value="UDP-N-ACETYLGLUCOSAMINE 2-EPIMERASE"/>
    <property type="match status" value="1"/>
</dbReference>
<reference evidence="6 7" key="1">
    <citation type="journal article" date="2015" name="Nature">
        <title>rRNA introns, odd ribosomes, and small enigmatic genomes across a large radiation of phyla.</title>
        <authorList>
            <person name="Brown C.T."/>
            <person name="Hug L.A."/>
            <person name="Thomas B.C."/>
            <person name="Sharon I."/>
            <person name="Castelle C.J."/>
            <person name="Singh A."/>
            <person name="Wilkins M.J."/>
            <person name="Williams K.H."/>
            <person name="Banfield J.F."/>
        </authorList>
    </citation>
    <scope>NUCLEOTIDE SEQUENCE [LARGE SCALE GENOMIC DNA]</scope>
</reference>
<dbReference type="SUPFAM" id="SSF53756">
    <property type="entry name" value="UDP-Glycosyltransferase/glycogen phosphorylase"/>
    <property type="match status" value="1"/>
</dbReference>
<gene>
    <name evidence="6" type="ORF">UY23_C0001G0074</name>
</gene>
<dbReference type="Pfam" id="PF02350">
    <property type="entry name" value="Epimerase_2"/>
    <property type="match status" value="1"/>
</dbReference>
<dbReference type="PATRIC" id="fig|1618660.3.peg.77"/>
<dbReference type="PANTHER" id="PTHR43174:SF2">
    <property type="entry name" value="UDP-N-ACETYLGLUCOSAMINE 2-EPIMERASE"/>
    <property type="match status" value="1"/>
</dbReference>
<comment type="similarity">
    <text evidence="2 4">Belongs to the UDP-N-acetylglucosamine 2-epimerase family.</text>
</comment>
<evidence type="ECO:0000256" key="1">
    <source>
        <dbReference type="ARBA" id="ARBA00023235"/>
    </source>
</evidence>
<dbReference type="GO" id="GO:0008761">
    <property type="term" value="F:UDP-N-acetylglucosamine 2-epimerase activity"/>
    <property type="evidence" value="ECO:0007669"/>
    <property type="project" value="UniProtKB-EC"/>
</dbReference>
<dbReference type="EMBL" id="LCPF01000001">
    <property type="protein sequence ID" value="KKU91468.1"/>
    <property type="molecule type" value="Genomic_DNA"/>
</dbReference>
<comment type="caution">
    <text evidence="6">The sequence shown here is derived from an EMBL/GenBank/DDBJ whole genome shotgun (WGS) entry which is preliminary data.</text>
</comment>
<dbReference type="InterPro" id="IPR003331">
    <property type="entry name" value="UDP_GlcNAc_Epimerase_2_dom"/>
</dbReference>
<dbReference type="CDD" id="cd03786">
    <property type="entry name" value="GTB_UDP-GlcNAc_2-Epimerase"/>
    <property type="match status" value="1"/>
</dbReference>
<evidence type="ECO:0000256" key="2">
    <source>
        <dbReference type="ARBA" id="ARBA00038209"/>
    </source>
</evidence>
<accession>A0A0G1WMA4</accession>
<evidence type="ECO:0000313" key="6">
    <source>
        <dbReference type="EMBL" id="KKU91468.1"/>
    </source>
</evidence>
<dbReference type="Proteomes" id="UP000034956">
    <property type="component" value="Unassembled WGS sequence"/>
</dbReference>
<protein>
    <recommendedName>
        <fullName evidence="3">UDP-N-acetylglucosamine 2-epimerase (non-hydrolyzing)</fullName>
        <ecNumber evidence="3">5.1.3.14</ecNumber>
    </recommendedName>
</protein>
<evidence type="ECO:0000313" key="7">
    <source>
        <dbReference type="Proteomes" id="UP000034956"/>
    </source>
</evidence>
<evidence type="ECO:0000256" key="4">
    <source>
        <dbReference type="RuleBase" id="RU003513"/>
    </source>
</evidence>
<dbReference type="AlphaFoldDB" id="A0A0G1WMA4"/>
<dbReference type="Gene3D" id="3.40.50.2000">
    <property type="entry name" value="Glycogen Phosphorylase B"/>
    <property type="match status" value="2"/>
</dbReference>
<organism evidence="6 7">
    <name type="scientific">Candidatus Jorgensenbacteria bacterium GW2011_GWA1_48_11</name>
    <dbReference type="NCBI Taxonomy" id="1618660"/>
    <lineage>
        <taxon>Bacteria</taxon>
        <taxon>Candidatus Joergenseniibacteriota</taxon>
    </lineage>
</organism>
<dbReference type="EC" id="5.1.3.14" evidence="3"/>
<keyword evidence="1 4" id="KW-0413">Isomerase</keyword>
<dbReference type="NCBIfam" id="TIGR00236">
    <property type="entry name" value="wecB"/>
    <property type="match status" value="1"/>
</dbReference>
<sequence length="389" mass="44286">MKKILVVFGTRPEAIKLAPVIKEMKKNKDFKVLVCVFRQHKEMLDQVLKTFDIRPDFDLGISVNDKELLNEKVNVLIKIKTLIQSGFGFLRFFNILRREKPDLLMVEGDTSTVFLAGFLAYYFKIKVAHVEAGLRTYDKYSPFPEEMNRQLLCRLADFNFAPTETARQNLLNEGVPDGKIYVTGNTAIDALLWMNQKQKNHDFEKGRREDFMGKYGFDINAGKKIILVTAHRRESFGEGLKNICAALKELAEKRNDIMIIYPVHLNPSVQNVVYPALKDQKNIFLTEPLDYESNIFLMSRSYLIMTDSGGIQEEAPSLNKPVLVMREKTERVEGVEAGVSRLVGTDKSKIVNSAVELLDNSMIYESMIGRTNPYGDGKAAERIISALRV</sequence>
<feature type="domain" description="UDP-N-acetylglucosamine 2-epimerase" evidence="5">
    <location>
        <begin position="22"/>
        <end position="387"/>
    </location>
</feature>
<evidence type="ECO:0000256" key="3">
    <source>
        <dbReference type="ARBA" id="ARBA00038858"/>
    </source>
</evidence>
<name>A0A0G1WMA4_9BACT</name>